<keyword evidence="3 7" id="KW-0479">Metal-binding</keyword>
<feature type="transmembrane region" description="Helical" evidence="9">
    <location>
        <begin position="337"/>
        <end position="358"/>
    </location>
</feature>
<name>A0A833WES2_JUGRE</name>
<dbReference type="EMBL" id="LIHL02000014">
    <property type="protein sequence ID" value="KAF5446438.1"/>
    <property type="molecule type" value="Genomic_DNA"/>
</dbReference>
<dbReference type="Gramene" id="Jr14_06210_p1">
    <property type="protein sequence ID" value="cds.Jr14_06210_p1"/>
    <property type="gene ID" value="Jr14_06210"/>
</dbReference>
<dbReference type="PRINTS" id="PR00463">
    <property type="entry name" value="EP450I"/>
</dbReference>
<evidence type="ECO:0000256" key="1">
    <source>
        <dbReference type="ARBA" id="ARBA00010617"/>
    </source>
</evidence>
<evidence type="ECO:0000256" key="7">
    <source>
        <dbReference type="PIRSR" id="PIRSR602401-1"/>
    </source>
</evidence>
<reference evidence="10" key="1">
    <citation type="submission" date="2015-10" db="EMBL/GenBank/DDBJ databases">
        <authorList>
            <person name="Martinez-Garcia P.J."/>
            <person name="Crepeau M.W."/>
            <person name="Puiu D."/>
            <person name="Gonzalez-Ibeas D."/>
            <person name="Whalen J."/>
            <person name="Stevens K."/>
            <person name="Paul R."/>
            <person name="Butterfield T."/>
            <person name="Britton M."/>
            <person name="Reagan R."/>
            <person name="Chakraborty S."/>
            <person name="Walawage S.L."/>
            <person name="Vasquez-Gross H.A."/>
            <person name="Cardeno C."/>
            <person name="Famula R."/>
            <person name="Pratt K."/>
            <person name="Kuruganti S."/>
            <person name="Aradhya M.K."/>
            <person name="Leslie C.A."/>
            <person name="Dandekar A.M."/>
            <person name="Salzberg S.L."/>
            <person name="Wegrzyn J.L."/>
            <person name="Langley C.H."/>
            <person name="Neale D.B."/>
        </authorList>
    </citation>
    <scope>NUCLEOTIDE SEQUENCE</scope>
    <source>
        <tissue evidence="10">Leaves</tissue>
    </source>
</reference>
<dbReference type="SUPFAM" id="SSF48264">
    <property type="entry name" value="Cytochrome P450"/>
    <property type="match status" value="1"/>
</dbReference>
<dbReference type="InterPro" id="IPR002401">
    <property type="entry name" value="Cyt_P450_E_grp-I"/>
</dbReference>
<keyword evidence="9" id="KW-0812">Transmembrane</keyword>
<gene>
    <name evidence="10" type="ORF">F2P56_032066</name>
</gene>
<evidence type="ECO:0000256" key="2">
    <source>
        <dbReference type="ARBA" id="ARBA00022617"/>
    </source>
</evidence>
<dbReference type="GO" id="GO:0016705">
    <property type="term" value="F:oxidoreductase activity, acting on paired donors, with incorporation or reduction of molecular oxygen"/>
    <property type="evidence" value="ECO:0007669"/>
    <property type="project" value="InterPro"/>
</dbReference>
<feature type="binding site" description="axial binding residue" evidence="7">
    <location>
        <position position="492"/>
    </location>
    <ligand>
        <name>heme</name>
        <dbReference type="ChEBI" id="CHEBI:30413"/>
    </ligand>
    <ligandPart>
        <name>Fe</name>
        <dbReference type="ChEBI" id="CHEBI:18248"/>
    </ligandPart>
</feature>
<evidence type="ECO:0008006" key="12">
    <source>
        <dbReference type="Google" id="ProtNLM"/>
    </source>
</evidence>
<keyword evidence="6 8" id="KW-0503">Monooxygenase</keyword>
<feature type="transmembrane region" description="Helical" evidence="9">
    <location>
        <begin position="20"/>
        <end position="40"/>
    </location>
</feature>
<reference evidence="10" key="2">
    <citation type="submission" date="2020-03" db="EMBL/GenBank/DDBJ databases">
        <title>Walnut 2.0.</title>
        <authorList>
            <person name="Marrano A."/>
            <person name="Britton M."/>
            <person name="Zimin A.V."/>
            <person name="Zaini P.A."/>
            <person name="Workman R."/>
            <person name="Puiu D."/>
            <person name="Bianco L."/>
            <person name="Allen B.J."/>
            <person name="Troggio M."/>
            <person name="Leslie C.A."/>
            <person name="Timp W."/>
            <person name="Dendekar A."/>
            <person name="Salzberg S.L."/>
            <person name="Neale D.B."/>
        </authorList>
    </citation>
    <scope>NUCLEOTIDE SEQUENCE</scope>
    <source>
        <tissue evidence="10">Leaves</tissue>
    </source>
</reference>
<keyword evidence="9" id="KW-0472">Membrane</keyword>
<dbReference type="InterPro" id="IPR001128">
    <property type="entry name" value="Cyt_P450"/>
</dbReference>
<proteinExistence type="inferred from homology"/>
<feature type="non-terminal residue" evidence="10">
    <location>
        <position position="1"/>
    </location>
</feature>
<dbReference type="Gene3D" id="1.10.630.10">
    <property type="entry name" value="Cytochrome P450"/>
    <property type="match status" value="1"/>
</dbReference>
<comment type="caution">
    <text evidence="10">The sequence shown here is derived from an EMBL/GenBank/DDBJ whole genome shotgun (WGS) entry which is preliminary data.</text>
</comment>
<dbReference type="Proteomes" id="UP000619265">
    <property type="component" value="Unassembled WGS sequence"/>
</dbReference>
<dbReference type="PANTHER" id="PTHR47947">
    <property type="entry name" value="CYTOCHROME P450 82C3-RELATED"/>
    <property type="match status" value="1"/>
</dbReference>
<evidence type="ECO:0000256" key="4">
    <source>
        <dbReference type="ARBA" id="ARBA00023002"/>
    </source>
</evidence>
<dbReference type="FunFam" id="1.10.630.10:FF:000026">
    <property type="entry name" value="Cytochrome P450 82C4"/>
    <property type="match status" value="1"/>
</dbReference>
<evidence type="ECO:0000256" key="6">
    <source>
        <dbReference type="ARBA" id="ARBA00023033"/>
    </source>
</evidence>
<protein>
    <recommendedName>
        <fullName evidence="12">Cytochrome P450 82G1-like</fullName>
    </recommendedName>
</protein>
<dbReference type="GO" id="GO:0004497">
    <property type="term" value="F:monooxygenase activity"/>
    <property type="evidence" value="ECO:0007669"/>
    <property type="project" value="UniProtKB-KW"/>
</dbReference>
<evidence type="ECO:0000256" key="5">
    <source>
        <dbReference type="ARBA" id="ARBA00023004"/>
    </source>
</evidence>
<dbReference type="PANTHER" id="PTHR47947:SF25">
    <property type="entry name" value="DIMETHYLNONATRIENE SYNTHASE"/>
    <property type="match status" value="1"/>
</dbReference>
<dbReference type="PROSITE" id="PS00086">
    <property type="entry name" value="CYTOCHROME_P450"/>
    <property type="match status" value="1"/>
</dbReference>
<sequence length="552" mass="61610">IPKISSSIIFMTMEFSSDHVQTIVQLLALLVIISSVLKLASQASKKKRDAKERLRPVPEPPGALPLIGHLHLLRGQDQEPVARILGGLADRFGSLFSLRLGHQHRLLVVSSAEMVKECLATNDKIFATRANLAVGKYLGYNNAIFALAPYGQYWRDVRKISIQELLSNHAVEMRKPLRSSEVESLIKDVHSLATNNKVVNISDRLEEMAFNIILKVLVGKRFSSGEYAEKNSEANLIRSGIKEALYLSGVFVLSDAIPYLEWMDFQGHVSSMKQTAKKIDSVLEVWLAEHLRQKRERESTDGDHQSDLMDAMLSSLPEDAVISGHTRDTIIRATTMILILTGAGSTAVALTWALSLLLNNPTVLKAAQEEIDIHVGKDKWVQESDIKNLNYLQAIVKETLRVNPAGPVTGIREAMEDCTLGGYHVSKGTRMIINIWKLHRDPRVWPNATEFRPERFMKTSHHDHADSSMSSDANVLGQQFEYAPFSYGRRSCPGGNFGLQVVCLALARLLQGFEMTTMGDMKVDMREGLGLALPKADPLQLVLKPRLRMELY</sequence>
<evidence type="ECO:0000256" key="8">
    <source>
        <dbReference type="RuleBase" id="RU000461"/>
    </source>
</evidence>
<keyword evidence="2 7" id="KW-0349">Heme</keyword>
<comment type="similarity">
    <text evidence="1 8">Belongs to the cytochrome P450 family.</text>
</comment>
<dbReference type="Pfam" id="PF00067">
    <property type="entry name" value="p450"/>
    <property type="match status" value="1"/>
</dbReference>
<keyword evidence="4 8" id="KW-0560">Oxidoreductase</keyword>
<dbReference type="InterPro" id="IPR050651">
    <property type="entry name" value="Plant_Cytochrome_P450_Monoox"/>
</dbReference>
<keyword evidence="5 7" id="KW-0408">Iron</keyword>
<keyword evidence="9" id="KW-1133">Transmembrane helix</keyword>
<dbReference type="InterPro" id="IPR036396">
    <property type="entry name" value="Cyt_P450_sf"/>
</dbReference>
<evidence type="ECO:0000313" key="11">
    <source>
        <dbReference type="Proteomes" id="UP000619265"/>
    </source>
</evidence>
<dbReference type="AlphaFoldDB" id="A0A833WES2"/>
<dbReference type="GO" id="GO:0020037">
    <property type="term" value="F:heme binding"/>
    <property type="evidence" value="ECO:0007669"/>
    <property type="project" value="InterPro"/>
</dbReference>
<evidence type="ECO:0000256" key="3">
    <source>
        <dbReference type="ARBA" id="ARBA00022723"/>
    </source>
</evidence>
<organism evidence="10 11">
    <name type="scientific">Juglans regia</name>
    <name type="common">English walnut</name>
    <dbReference type="NCBI Taxonomy" id="51240"/>
    <lineage>
        <taxon>Eukaryota</taxon>
        <taxon>Viridiplantae</taxon>
        <taxon>Streptophyta</taxon>
        <taxon>Embryophyta</taxon>
        <taxon>Tracheophyta</taxon>
        <taxon>Spermatophyta</taxon>
        <taxon>Magnoliopsida</taxon>
        <taxon>eudicotyledons</taxon>
        <taxon>Gunneridae</taxon>
        <taxon>Pentapetalae</taxon>
        <taxon>rosids</taxon>
        <taxon>fabids</taxon>
        <taxon>Fagales</taxon>
        <taxon>Juglandaceae</taxon>
        <taxon>Juglans</taxon>
    </lineage>
</organism>
<comment type="cofactor">
    <cofactor evidence="7">
        <name>heme</name>
        <dbReference type="ChEBI" id="CHEBI:30413"/>
    </cofactor>
</comment>
<evidence type="ECO:0000313" key="10">
    <source>
        <dbReference type="EMBL" id="KAF5446438.1"/>
    </source>
</evidence>
<accession>A0A833WES2</accession>
<evidence type="ECO:0000256" key="9">
    <source>
        <dbReference type="SAM" id="Phobius"/>
    </source>
</evidence>
<dbReference type="GO" id="GO:0005506">
    <property type="term" value="F:iron ion binding"/>
    <property type="evidence" value="ECO:0007669"/>
    <property type="project" value="InterPro"/>
</dbReference>
<dbReference type="InterPro" id="IPR017972">
    <property type="entry name" value="Cyt_P450_CS"/>
</dbReference>
<dbReference type="PRINTS" id="PR00385">
    <property type="entry name" value="P450"/>
</dbReference>